<proteinExistence type="predicted"/>
<keyword evidence="1" id="KW-0812">Transmembrane</keyword>
<comment type="caution">
    <text evidence="2">The sequence shown here is derived from an EMBL/GenBank/DDBJ whole genome shotgun (WGS) entry which is preliminary data.</text>
</comment>
<keyword evidence="1" id="KW-0472">Membrane</keyword>
<dbReference type="HOGENOM" id="CLU_2653415_0_0_12"/>
<dbReference type="Proteomes" id="UP000014541">
    <property type="component" value="Unassembled WGS sequence"/>
</dbReference>
<keyword evidence="3" id="KW-1185">Reference proteome</keyword>
<dbReference type="EMBL" id="ATFF01000006">
    <property type="protein sequence ID" value="EPF30939.1"/>
    <property type="molecule type" value="Genomic_DNA"/>
</dbReference>
<sequence length="76" mass="8821">MKIKRVIIAAISIIIIFLIMFIPINVALYEDLPSERIRLYQLCMYLIIFTRYKYLIIGGISVISVFLSMPSKHIEG</sequence>
<feature type="transmembrane region" description="Helical" evidence="1">
    <location>
        <begin position="7"/>
        <end position="27"/>
    </location>
</feature>
<evidence type="ECO:0000256" key="1">
    <source>
        <dbReference type="SAM" id="Phobius"/>
    </source>
</evidence>
<evidence type="ECO:0000313" key="3">
    <source>
        <dbReference type="Proteomes" id="UP000014541"/>
    </source>
</evidence>
<organism evidence="2 3">
    <name type="scientific">Treponema maltophilum ATCC 51939</name>
    <dbReference type="NCBI Taxonomy" id="1125699"/>
    <lineage>
        <taxon>Bacteria</taxon>
        <taxon>Pseudomonadati</taxon>
        <taxon>Spirochaetota</taxon>
        <taxon>Spirochaetia</taxon>
        <taxon>Spirochaetales</taxon>
        <taxon>Treponemataceae</taxon>
        <taxon>Treponema</taxon>
    </lineage>
</organism>
<gene>
    <name evidence="2" type="ORF">HMPREF9194_01266</name>
</gene>
<reference evidence="2 3" key="1">
    <citation type="submission" date="2013-04" db="EMBL/GenBank/DDBJ databases">
        <title>The Genome Sequence of Treponema maltophilum ATCC 51939.</title>
        <authorList>
            <consortium name="The Broad Institute Genomics Platform"/>
            <person name="Earl A."/>
            <person name="Ward D."/>
            <person name="Feldgarden M."/>
            <person name="Gevers D."/>
            <person name="Leonetti C."/>
            <person name="Blanton J.M."/>
            <person name="Dewhirst F.E."/>
            <person name="Izard J."/>
            <person name="Walker B."/>
            <person name="Young S."/>
            <person name="Zeng Q."/>
            <person name="Gargeya S."/>
            <person name="Fitzgerald M."/>
            <person name="Haas B."/>
            <person name="Abouelleil A."/>
            <person name="Allen A.W."/>
            <person name="Alvarado L."/>
            <person name="Arachchi H.M."/>
            <person name="Berlin A.M."/>
            <person name="Chapman S.B."/>
            <person name="Gainer-Dewar J."/>
            <person name="Goldberg J."/>
            <person name="Griggs A."/>
            <person name="Gujja S."/>
            <person name="Hansen M."/>
            <person name="Howarth C."/>
            <person name="Imamovic A."/>
            <person name="Ireland A."/>
            <person name="Larimer J."/>
            <person name="McCowan C."/>
            <person name="Murphy C."/>
            <person name="Pearson M."/>
            <person name="Poon T.W."/>
            <person name="Priest M."/>
            <person name="Roberts A."/>
            <person name="Saif S."/>
            <person name="Shea T."/>
            <person name="Sisk P."/>
            <person name="Sykes S."/>
            <person name="Wortman J."/>
            <person name="Nusbaum C."/>
            <person name="Birren B."/>
        </authorList>
    </citation>
    <scope>NUCLEOTIDE SEQUENCE [LARGE SCALE GENOMIC DNA]</scope>
    <source>
        <strain evidence="2 3">ATCC 51939</strain>
    </source>
</reference>
<accession>S3L2C8</accession>
<keyword evidence="1" id="KW-1133">Transmembrane helix</keyword>
<evidence type="ECO:0000313" key="2">
    <source>
        <dbReference type="EMBL" id="EPF30939.1"/>
    </source>
</evidence>
<protein>
    <submittedName>
        <fullName evidence="2">Uncharacterized protein</fullName>
    </submittedName>
</protein>
<feature type="transmembrane region" description="Helical" evidence="1">
    <location>
        <begin position="39"/>
        <end position="67"/>
    </location>
</feature>
<dbReference type="AlphaFoldDB" id="S3L2C8"/>
<name>S3L2C8_TREMA</name>